<dbReference type="PROSITE" id="PS00409">
    <property type="entry name" value="PROKAR_NTER_METHYL"/>
    <property type="match status" value="1"/>
</dbReference>
<evidence type="ECO:0000256" key="8">
    <source>
        <dbReference type="ARBA" id="ARBA00023136"/>
    </source>
</evidence>
<dbReference type="GO" id="GO:0005886">
    <property type="term" value="C:plasma membrane"/>
    <property type="evidence" value="ECO:0007669"/>
    <property type="project" value="UniProtKB-SubCell"/>
</dbReference>
<evidence type="ECO:0000256" key="10">
    <source>
        <dbReference type="ARBA" id="ARBA00030775"/>
    </source>
</evidence>
<dbReference type="GO" id="GO:0015627">
    <property type="term" value="C:type II protein secretion system complex"/>
    <property type="evidence" value="ECO:0007669"/>
    <property type="project" value="InterPro"/>
</dbReference>
<dbReference type="InterPro" id="IPR012902">
    <property type="entry name" value="N_methyl_site"/>
</dbReference>
<evidence type="ECO:0000256" key="1">
    <source>
        <dbReference type="ARBA" id="ARBA00004377"/>
    </source>
</evidence>
<dbReference type="Gene3D" id="3.55.40.10">
    <property type="entry name" value="minor pseudopilin epsh domain"/>
    <property type="match status" value="1"/>
</dbReference>
<evidence type="ECO:0000256" key="3">
    <source>
        <dbReference type="ARBA" id="ARBA00022475"/>
    </source>
</evidence>
<feature type="domain" description="General secretion pathway GspH" evidence="12">
    <location>
        <begin position="119"/>
        <end position="219"/>
    </location>
</feature>
<protein>
    <recommendedName>
        <fullName evidence="2">Type II secretion system protein H</fullName>
    </recommendedName>
    <alternativeName>
        <fullName evidence="10">General secretion pathway protein H</fullName>
    </alternativeName>
</protein>
<reference evidence="13" key="1">
    <citation type="submission" date="2022-09" db="EMBL/GenBank/DDBJ databases">
        <title>Intensive care unit water sources are persistently colonized with multi-drug resistant bacteria and are the site of extensive horizontal gene transfer of antibiotic resistance genes.</title>
        <authorList>
            <person name="Diorio-Toth L."/>
        </authorList>
    </citation>
    <scope>NUCLEOTIDE SEQUENCE</scope>
    <source>
        <strain evidence="13">GD03659</strain>
    </source>
</reference>
<evidence type="ECO:0000256" key="11">
    <source>
        <dbReference type="SAM" id="Phobius"/>
    </source>
</evidence>
<dbReference type="InterPro" id="IPR002416">
    <property type="entry name" value="T2SS_protein-GspH"/>
</dbReference>
<evidence type="ECO:0000256" key="4">
    <source>
        <dbReference type="ARBA" id="ARBA00022481"/>
    </source>
</evidence>
<keyword evidence="6 11" id="KW-0812">Transmembrane</keyword>
<dbReference type="NCBIfam" id="TIGR02532">
    <property type="entry name" value="IV_pilin_GFxxxE"/>
    <property type="match status" value="1"/>
</dbReference>
<accession>A0AA43BCQ6</accession>
<keyword evidence="5" id="KW-0997">Cell inner membrane</keyword>
<dbReference type="PRINTS" id="PR00885">
    <property type="entry name" value="BCTERIALGSPH"/>
</dbReference>
<comment type="caution">
    <text evidence="13">The sequence shown here is derived from an EMBL/GenBank/DDBJ whole genome shotgun (WGS) entry which is preliminary data.</text>
</comment>
<evidence type="ECO:0000256" key="5">
    <source>
        <dbReference type="ARBA" id="ARBA00022519"/>
    </source>
</evidence>
<comment type="similarity">
    <text evidence="9">Belongs to the GSP H family.</text>
</comment>
<dbReference type="InterPro" id="IPR045584">
    <property type="entry name" value="Pilin-like"/>
</dbReference>
<evidence type="ECO:0000256" key="2">
    <source>
        <dbReference type="ARBA" id="ARBA00021549"/>
    </source>
</evidence>
<evidence type="ECO:0000313" key="14">
    <source>
        <dbReference type="Proteomes" id="UP001162318"/>
    </source>
</evidence>
<keyword evidence="8 11" id="KW-0472">Membrane</keyword>
<keyword evidence="4" id="KW-0488">Methylation</keyword>
<dbReference type="Pfam" id="PF12019">
    <property type="entry name" value="GspH"/>
    <property type="match status" value="1"/>
</dbReference>
<keyword evidence="3" id="KW-1003">Cell membrane</keyword>
<dbReference type="Proteomes" id="UP001162318">
    <property type="component" value="Unassembled WGS sequence"/>
</dbReference>
<keyword evidence="7 11" id="KW-1133">Transmembrane helix</keyword>
<evidence type="ECO:0000259" key="12">
    <source>
        <dbReference type="Pfam" id="PF12019"/>
    </source>
</evidence>
<evidence type="ECO:0000256" key="7">
    <source>
        <dbReference type="ARBA" id="ARBA00022989"/>
    </source>
</evidence>
<dbReference type="GO" id="GO:0015628">
    <property type="term" value="P:protein secretion by the type II secretion system"/>
    <property type="evidence" value="ECO:0007669"/>
    <property type="project" value="InterPro"/>
</dbReference>
<dbReference type="EMBL" id="JAOCKX010000065">
    <property type="protein sequence ID" value="MDH2134683.1"/>
    <property type="molecule type" value="Genomic_DNA"/>
</dbReference>
<dbReference type="AlphaFoldDB" id="A0AA43BCQ6"/>
<dbReference type="InterPro" id="IPR022346">
    <property type="entry name" value="T2SS_GspH"/>
</dbReference>
<name>A0AA43BCQ6_SPHYA</name>
<evidence type="ECO:0000313" key="13">
    <source>
        <dbReference type="EMBL" id="MDH2134683.1"/>
    </source>
</evidence>
<evidence type="ECO:0000256" key="6">
    <source>
        <dbReference type="ARBA" id="ARBA00022692"/>
    </source>
</evidence>
<comment type="subcellular location">
    <subcellularLocation>
        <location evidence="1">Cell inner membrane</location>
        <topology evidence="1">Single-pass membrane protein</topology>
    </subcellularLocation>
</comment>
<gene>
    <name evidence="13" type="ORF">N5J77_26460</name>
</gene>
<feature type="transmembrane region" description="Helical" evidence="11">
    <location>
        <begin position="87"/>
        <end position="108"/>
    </location>
</feature>
<dbReference type="Pfam" id="PF07963">
    <property type="entry name" value="N_methyl"/>
    <property type="match status" value="1"/>
</dbReference>
<dbReference type="SUPFAM" id="SSF54523">
    <property type="entry name" value="Pili subunits"/>
    <property type="match status" value="1"/>
</dbReference>
<proteinExistence type="inferred from homology"/>
<organism evidence="13 14">
    <name type="scientific">Sphingobium yanoikuyae</name>
    <name type="common">Sphingomonas yanoikuyae</name>
    <dbReference type="NCBI Taxonomy" id="13690"/>
    <lineage>
        <taxon>Bacteria</taxon>
        <taxon>Pseudomonadati</taxon>
        <taxon>Pseudomonadota</taxon>
        <taxon>Alphaproteobacteria</taxon>
        <taxon>Sphingomonadales</taxon>
        <taxon>Sphingomonadaceae</taxon>
        <taxon>Sphingobium</taxon>
    </lineage>
</organism>
<evidence type="ECO:0000256" key="9">
    <source>
        <dbReference type="ARBA" id="ARBA00025772"/>
    </source>
</evidence>
<sequence length="225" mass="24585">MAVADRWISPAVILTKVRIHSALRLERSAEWIPDQVRDDDGERGGRSAQQGFMPLERSAEHGFMPLKRSAQEGFTSLKRYAEHGFTLIELMVVLTIIGFISAAVVIAIPDPRGRIVDDADRFAARVAAARDEAVVTARPMGVWVSASGYGFQRREGSQWVPMEEKPFVSANWKIGTRALVGQDGRQQIAFDGTGLPTDPLTITLAREAERVQVSVDMAGKVAVGG</sequence>